<evidence type="ECO:0000256" key="4">
    <source>
        <dbReference type="ARBA" id="ARBA00022574"/>
    </source>
</evidence>
<keyword evidence="4 8" id="KW-0853">WD repeat</keyword>
<feature type="repeat" description="WD" evidence="8">
    <location>
        <begin position="538"/>
        <end position="580"/>
    </location>
</feature>
<feature type="domain" description="DUF1899" evidence="11">
    <location>
        <begin position="415"/>
        <end position="479"/>
    </location>
</feature>
<dbReference type="PROSITE" id="PS50082">
    <property type="entry name" value="WD_REPEATS_2"/>
    <property type="match status" value="4"/>
</dbReference>
<keyword evidence="13" id="KW-1185">Reference proteome</keyword>
<feature type="region of interest" description="Disordered" evidence="10">
    <location>
        <begin position="919"/>
        <end position="949"/>
    </location>
</feature>
<dbReference type="SMART" id="SM00320">
    <property type="entry name" value="WD40"/>
    <property type="match status" value="5"/>
</dbReference>
<dbReference type="PANTHER" id="PTHR10856:SF20">
    <property type="entry name" value="CORONIN-7"/>
    <property type="match status" value="1"/>
</dbReference>
<dbReference type="PROSITE" id="PS50294">
    <property type="entry name" value="WD_REPEATS_REGION"/>
    <property type="match status" value="2"/>
</dbReference>
<comment type="function">
    <text evidence="7">F-actin regulator involved in anterograde Golgi to endosome transport: upon ubiquitination via 'Lys-33'-linked ubiquitin chains by the BCR(KLHL20) E3 ubiquitin ligase complex, interacts with EPS15 and localizes to the trans-Golgi network, where it promotes actin polymerization, thereby facilitating post-Golgi trafficking. May play a role in the maintenance of the Golgi apparatus morphology.</text>
</comment>
<evidence type="ECO:0000256" key="3">
    <source>
        <dbReference type="ARBA" id="ARBA00022490"/>
    </source>
</evidence>
<dbReference type="GO" id="GO:0006895">
    <property type="term" value="P:Golgi to endosome transport"/>
    <property type="evidence" value="ECO:0007669"/>
    <property type="project" value="Ensembl"/>
</dbReference>
<dbReference type="InterPro" id="IPR015943">
    <property type="entry name" value="WD40/YVTN_repeat-like_dom_sf"/>
</dbReference>
<proteinExistence type="inferred from homology"/>
<accession>A0A8C6X846</accession>
<dbReference type="FunFam" id="2.130.10.10:FF:000076">
    <property type="entry name" value="Coronin"/>
    <property type="match status" value="1"/>
</dbReference>
<keyword evidence="6" id="KW-0009">Actin-binding</keyword>
<evidence type="ECO:0000256" key="7">
    <source>
        <dbReference type="ARBA" id="ARBA00024838"/>
    </source>
</evidence>
<evidence type="ECO:0000313" key="12">
    <source>
        <dbReference type="Ensembl" id="ENSNNAP00000010317.1"/>
    </source>
</evidence>
<dbReference type="GO" id="GO:0003779">
    <property type="term" value="F:actin binding"/>
    <property type="evidence" value="ECO:0007669"/>
    <property type="project" value="UniProtKB-KW"/>
</dbReference>
<dbReference type="InterPro" id="IPR015505">
    <property type="entry name" value="Coronin"/>
</dbReference>
<dbReference type="GO" id="GO:0007030">
    <property type="term" value="P:Golgi organization"/>
    <property type="evidence" value="ECO:0007669"/>
    <property type="project" value="Ensembl"/>
</dbReference>
<dbReference type="GO" id="GO:0005802">
    <property type="term" value="C:trans-Golgi network"/>
    <property type="evidence" value="ECO:0007669"/>
    <property type="project" value="Ensembl"/>
</dbReference>
<dbReference type="SMART" id="SM01166">
    <property type="entry name" value="DUF1899"/>
    <property type="match status" value="1"/>
</dbReference>
<dbReference type="InterPro" id="IPR020472">
    <property type="entry name" value="WD40_PAC1"/>
</dbReference>
<dbReference type="GO" id="GO:0030041">
    <property type="term" value="P:actin filament polymerization"/>
    <property type="evidence" value="ECO:0007669"/>
    <property type="project" value="Ensembl"/>
</dbReference>
<dbReference type="Pfam" id="PF16300">
    <property type="entry name" value="WD40_4"/>
    <property type="match status" value="2"/>
</dbReference>
<feature type="repeat" description="WD" evidence="8">
    <location>
        <begin position="581"/>
        <end position="613"/>
    </location>
</feature>
<evidence type="ECO:0000256" key="6">
    <source>
        <dbReference type="ARBA" id="ARBA00023203"/>
    </source>
</evidence>
<dbReference type="AlphaFoldDB" id="A0A8C6X846"/>
<keyword evidence="5 9" id="KW-0677">Repeat</keyword>
<feature type="repeat" description="WD" evidence="8">
    <location>
        <begin position="85"/>
        <end position="126"/>
    </location>
</feature>
<evidence type="ECO:0000313" key="13">
    <source>
        <dbReference type="Proteomes" id="UP000694559"/>
    </source>
</evidence>
<dbReference type="OrthoDB" id="1850764at2759"/>
<evidence type="ECO:0000256" key="10">
    <source>
        <dbReference type="SAM" id="MobiDB-lite"/>
    </source>
</evidence>
<evidence type="ECO:0000256" key="5">
    <source>
        <dbReference type="ARBA" id="ARBA00022737"/>
    </source>
</evidence>
<dbReference type="Gene3D" id="2.130.10.10">
    <property type="entry name" value="YVTN repeat-like/Quinoprotein amine dehydrogenase"/>
    <property type="match status" value="3"/>
</dbReference>
<feature type="compositionally biased region" description="Polar residues" evidence="10">
    <location>
        <begin position="402"/>
        <end position="413"/>
    </location>
</feature>
<dbReference type="Pfam" id="PF00400">
    <property type="entry name" value="WD40"/>
    <property type="match status" value="3"/>
</dbReference>
<feature type="compositionally biased region" description="Low complexity" evidence="10">
    <location>
        <begin position="383"/>
        <end position="401"/>
    </location>
</feature>
<evidence type="ECO:0000256" key="9">
    <source>
        <dbReference type="RuleBase" id="RU280818"/>
    </source>
</evidence>
<comment type="subcellular location">
    <subcellularLocation>
        <location evidence="1">Cytoplasm</location>
    </subcellularLocation>
</comment>
<evidence type="ECO:0000259" key="11">
    <source>
        <dbReference type="SMART" id="SM01166"/>
    </source>
</evidence>
<feature type="compositionally biased region" description="Low complexity" evidence="10">
    <location>
        <begin position="922"/>
        <end position="934"/>
    </location>
</feature>
<dbReference type="Proteomes" id="UP000694559">
    <property type="component" value="Unplaced"/>
</dbReference>
<dbReference type="GO" id="GO:0016477">
    <property type="term" value="P:cell migration"/>
    <property type="evidence" value="ECO:0007669"/>
    <property type="project" value="Ensembl"/>
</dbReference>
<dbReference type="PANTHER" id="PTHR10856">
    <property type="entry name" value="CORONIN"/>
    <property type="match status" value="1"/>
</dbReference>
<comment type="similarity">
    <text evidence="2 9">Belongs to the WD repeat coronin family.</text>
</comment>
<dbReference type="InterPro" id="IPR019775">
    <property type="entry name" value="WD40_repeat_CS"/>
</dbReference>
<gene>
    <name evidence="12" type="primary">CORO7</name>
</gene>
<dbReference type="GO" id="GO:0016020">
    <property type="term" value="C:membrane"/>
    <property type="evidence" value="ECO:0007669"/>
    <property type="project" value="Ensembl"/>
</dbReference>
<dbReference type="GO" id="GO:0030010">
    <property type="term" value="P:establishment of cell polarity"/>
    <property type="evidence" value="ECO:0007669"/>
    <property type="project" value="Ensembl"/>
</dbReference>
<protein>
    <recommendedName>
        <fullName evidence="9">Coronin</fullName>
    </recommendedName>
</protein>
<dbReference type="GO" id="GO:0005829">
    <property type="term" value="C:cytosol"/>
    <property type="evidence" value="ECO:0007669"/>
    <property type="project" value="GOC"/>
</dbReference>
<dbReference type="InterPro" id="IPR015048">
    <property type="entry name" value="DUF1899"/>
</dbReference>
<name>A0A8C6X846_NAJNA</name>
<evidence type="ECO:0000256" key="8">
    <source>
        <dbReference type="PROSITE-ProRule" id="PRU00221"/>
    </source>
</evidence>
<dbReference type="PROSITE" id="PS00678">
    <property type="entry name" value="WD_REPEATS_1"/>
    <property type="match status" value="1"/>
</dbReference>
<evidence type="ECO:0000256" key="2">
    <source>
        <dbReference type="ARBA" id="ARBA00009482"/>
    </source>
</evidence>
<dbReference type="SMART" id="SM01167">
    <property type="entry name" value="DUF1900"/>
    <property type="match status" value="2"/>
</dbReference>
<dbReference type="GeneTree" id="ENSGT00940000156606"/>
<dbReference type="OMA" id="TIMYMEV"/>
<dbReference type="SUPFAM" id="SSF50978">
    <property type="entry name" value="WD40 repeat-like"/>
    <property type="match status" value="2"/>
</dbReference>
<evidence type="ECO:0000256" key="1">
    <source>
        <dbReference type="ARBA" id="ARBA00004496"/>
    </source>
</evidence>
<dbReference type="InterPro" id="IPR001680">
    <property type="entry name" value="WD40_rpt"/>
</dbReference>
<organism evidence="12 13">
    <name type="scientific">Naja naja</name>
    <name type="common">Indian cobra</name>
    <dbReference type="NCBI Taxonomy" id="35670"/>
    <lineage>
        <taxon>Eukaryota</taxon>
        <taxon>Metazoa</taxon>
        <taxon>Chordata</taxon>
        <taxon>Craniata</taxon>
        <taxon>Vertebrata</taxon>
        <taxon>Euteleostomi</taxon>
        <taxon>Lepidosauria</taxon>
        <taxon>Squamata</taxon>
        <taxon>Bifurcata</taxon>
        <taxon>Unidentata</taxon>
        <taxon>Episquamata</taxon>
        <taxon>Toxicofera</taxon>
        <taxon>Serpentes</taxon>
        <taxon>Colubroidea</taxon>
        <taxon>Elapidae</taxon>
        <taxon>Elapinae</taxon>
        <taxon>Naja</taxon>
    </lineage>
</organism>
<dbReference type="InterPro" id="IPR036322">
    <property type="entry name" value="WD40_repeat_dom_sf"/>
</dbReference>
<reference evidence="12" key="2">
    <citation type="submission" date="2025-09" db="UniProtKB">
        <authorList>
            <consortium name="Ensembl"/>
        </authorList>
    </citation>
    <scope>IDENTIFICATION</scope>
</reference>
<sequence length="949" mass="102136">MLGGNPSGREAALGLPGRPQPWLPASLVLPFPLLSSPLLPDVVTDFDFSPFDQQLLATGSADEVVKVWRLLESGQDLSSSPHVTLGPEGSRVEVLLFHPTADGVLASAAGKTVKIWDVEQQQILTGTILSGRPLIGANPDRLGALALCPPERTPLRHSLPGLGSLQGSPSASAPFQVMEREVCLWDSRRLSSSLTSVTLDASPRPLIPLFDPSTGLLVLAGKVSAAGLSVGMGGRAGGGGLQQPLSSPPQSLLTWTQGAAQLPRLALDVTACEVMKVLQLSDSAIVPISYLVPRKSTHEFHKDLFPDCPGNIPAASAQAWWAGDNTQVRRRAELSPVGGPQDLQRHPPPPPRRLLELTAIKAAHLPHRGLMASLVGSSLSSPGSSLASPSSAAPSLSATSGFSSSPSQRSLQNILGPSSAFRHIEGAVLPRSTHITNLRGLSLTTPGECDGFCANRHRIAIPLLATGGQVAILELSRPGRLPDTPMPTIQNGAPISDLCWDPFDEQRLAIAGEDTKIRLWRVEPTGLQKQLLEPEVVLRGHTEKIYSIKFHPLAADVLASSSYDKSVRIWDVRTGRQELGLHGHTDQIFSLAWSPDGCCLATVSKDGKVRVYEPRQAGQPLQDGPGPKGGRGARVTWVCGGKYLLVSGFDSRSERQLSLHQVEALAAGPLATLGLDVSPSTLIPFYDVDTSVAFFTGKGDTRVFVYEVVPEAPFFLECNSFLSCDPHKGFHFLAKTACDVREVEIARALRLRQTSIEPVAFRVPRVKKEFFQDDLFPATQVWWEPALPATAWLKGANKQHQTISLQPQDMTSVSQMPKEAPSRKYLPSSIYLKEKSDEQKKEELLSAMVAKLGNRDDPLPQDSFEGVDEEEWVRAGLGGSHFCRGRRGQPPQSLGWKEASDLGSRLPPTSWLLQLSPERSDSPLSLSLPLVSSPSLPPLFQGGEPLRAG</sequence>
<feature type="region of interest" description="Disordered" evidence="10">
    <location>
        <begin position="383"/>
        <end position="413"/>
    </location>
</feature>
<reference evidence="12" key="1">
    <citation type="submission" date="2025-08" db="UniProtKB">
        <authorList>
            <consortium name="Ensembl"/>
        </authorList>
    </citation>
    <scope>IDENTIFICATION</scope>
</reference>
<dbReference type="Pfam" id="PF08953">
    <property type="entry name" value="DUF1899"/>
    <property type="match status" value="1"/>
</dbReference>
<feature type="repeat" description="WD" evidence="8">
    <location>
        <begin position="43"/>
        <end position="70"/>
    </location>
</feature>
<keyword evidence="3" id="KW-0963">Cytoplasm</keyword>
<dbReference type="Ensembl" id="ENSNNAT00000010797.1">
    <property type="protein sequence ID" value="ENSNNAP00000010317.1"/>
    <property type="gene ID" value="ENSNNAG00000005356.1"/>
</dbReference>
<dbReference type="GO" id="GO:0035332">
    <property type="term" value="P:positive regulation of hippo signaling"/>
    <property type="evidence" value="ECO:0007669"/>
    <property type="project" value="Ensembl"/>
</dbReference>
<dbReference type="PRINTS" id="PR00320">
    <property type="entry name" value="GPROTEINBRPT"/>
</dbReference>